<dbReference type="PANTHER" id="PTHR30603:SF47">
    <property type="entry name" value="RNA POLYMERASE SIGMA FACTOR SIGD, CHLOROPLASTIC"/>
    <property type="match status" value="1"/>
</dbReference>
<dbReference type="InterPro" id="IPR007127">
    <property type="entry name" value="RNA_pol_sigma_70_r1_1"/>
</dbReference>
<dbReference type="Gene3D" id="1.10.10.10">
    <property type="entry name" value="Winged helix-like DNA-binding domain superfamily/Winged helix DNA-binding domain"/>
    <property type="match status" value="2"/>
</dbReference>
<keyword evidence="2" id="KW-0731">Sigma factor</keyword>
<dbReference type="EMBL" id="LCRM01000024">
    <property type="protein sequence ID" value="KKW36525.1"/>
    <property type="molecule type" value="Genomic_DNA"/>
</dbReference>
<evidence type="ECO:0000256" key="2">
    <source>
        <dbReference type="ARBA" id="ARBA00023082"/>
    </source>
</evidence>
<evidence type="ECO:0000313" key="8">
    <source>
        <dbReference type="Proteomes" id="UP000034290"/>
    </source>
</evidence>
<evidence type="ECO:0000256" key="4">
    <source>
        <dbReference type="ARBA" id="ARBA00023163"/>
    </source>
</evidence>
<dbReference type="InterPro" id="IPR000943">
    <property type="entry name" value="RNA_pol_sigma70"/>
</dbReference>
<dbReference type="InterPro" id="IPR007624">
    <property type="entry name" value="RNA_pol_sigma70_r3"/>
</dbReference>
<comment type="caution">
    <text evidence="7">The sequence shown here is derived from an EMBL/GenBank/DDBJ whole genome shotgun (WGS) entry which is preliminary data.</text>
</comment>
<evidence type="ECO:0000259" key="6">
    <source>
        <dbReference type="PROSITE" id="PS00715"/>
    </source>
</evidence>
<dbReference type="PANTHER" id="PTHR30603">
    <property type="entry name" value="RNA POLYMERASE SIGMA FACTOR RPO"/>
    <property type="match status" value="1"/>
</dbReference>
<keyword evidence="1" id="KW-0805">Transcription regulation</keyword>
<evidence type="ECO:0000313" key="7">
    <source>
        <dbReference type="EMBL" id="KKW36525.1"/>
    </source>
</evidence>
<dbReference type="InterPro" id="IPR007627">
    <property type="entry name" value="RNA_pol_sigma70_r2"/>
</dbReference>
<feature type="compositionally biased region" description="Basic residues" evidence="5">
    <location>
        <begin position="1"/>
        <end position="26"/>
    </location>
</feature>
<dbReference type="GO" id="GO:0016987">
    <property type="term" value="F:sigma factor activity"/>
    <property type="evidence" value="ECO:0007669"/>
    <property type="project" value="UniProtKB-KW"/>
</dbReference>
<feature type="region of interest" description="Disordered" evidence="5">
    <location>
        <begin position="1"/>
        <end position="87"/>
    </location>
</feature>
<dbReference type="InterPro" id="IPR036388">
    <property type="entry name" value="WH-like_DNA-bd_sf"/>
</dbReference>
<dbReference type="SUPFAM" id="SSF88659">
    <property type="entry name" value="Sigma3 and sigma4 domains of RNA polymerase sigma factors"/>
    <property type="match status" value="2"/>
</dbReference>
<reference evidence="7 8" key="1">
    <citation type="journal article" date="2015" name="Nature">
        <title>rRNA introns, odd ribosomes, and small enigmatic genomes across a large radiation of phyla.</title>
        <authorList>
            <person name="Brown C.T."/>
            <person name="Hug L.A."/>
            <person name="Thomas B.C."/>
            <person name="Sharon I."/>
            <person name="Castelle C.J."/>
            <person name="Singh A."/>
            <person name="Wilkins M.J."/>
            <person name="Williams K.H."/>
            <person name="Banfield J.F."/>
        </authorList>
    </citation>
    <scope>NUCLEOTIDE SEQUENCE [LARGE SCALE GENOMIC DNA]</scope>
</reference>
<dbReference type="PATRIC" id="fig|1618650.3.peg.287"/>
<evidence type="ECO:0000256" key="3">
    <source>
        <dbReference type="ARBA" id="ARBA00023125"/>
    </source>
</evidence>
<dbReference type="InterPro" id="IPR013325">
    <property type="entry name" value="RNA_pol_sigma_r2"/>
</dbReference>
<name>A0A0G1Y053_9BACT</name>
<dbReference type="PROSITE" id="PS00715">
    <property type="entry name" value="SIGMA70_1"/>
    <property type="match status" value="1"/>
</dbReference>
<proteinExistence type="predicted"/>
<dbReference type="Proteomes" id="UP000034290">
    <property type="component" value="Unassembled WGS sequence"/>
</dbReference>
<dbReference type="GO" id="GO:0003677">
    <property type="term" value="F:DNA binding"/>
    <property type="evidence" value="ECO:0007669"/>
    <property type="project" value="UniProtKB-KW"/>
</dbReference>
<dbReference type="Pfam" id="PF00140">
    <property type="entry name" value="Sigma70_r1_2"/>
    <property type="match status" value="1"/>
</dbReference>
<feature type="domain" description="RNA polymerase sigma-70" evidence="6">
    <location>
        <begin position="237"/>
        <end position="250"/>
    </location>
</feature>
<evidence type="ECO:0000256" key="1">
    <source>
        <dbReference type="ARBA" id="ARBA00023015"/>
    </source>
</evidence>
<dbReference type="InterPro" id="IPR042189">
    <property type="entry name" value="RNA_pol_sigma_70_r1_1_sf"/>
</dbReference>
<keyword evidence="3" id="KW-0238">DNA-binding</keyword>
<dbReference type="CDD" id="cd06171">
    <property type="entry name" value="Sigma70_r4"/>
    <property type="match status" value="1"/>
</dbReference>
<dbReference type="Pfam" id="PF04542">
    <property type="entry name" value="Sigma70_r2"/>
    <property type="match status" value="1"/>
</dbReference>
<dbReference type="GO" id="GO:0006352">
    <property type="term" value="P:DNA-templated transcription initiation"/>
    <property type="evidence" value="ECO:0007669"/>
    <property type="project" value="InterPro"/>
</dbReference>
<evidence type="ECO:0000256" key="5">
    <source>
        <dbReference type="SAM" id="MobiDB-lite"/>
    </source>
</evidence>
<feature type="compositionally biased region" description="Basic and acidic residues" evidence="5">
    <location>
        <begin position="49"/>
        <end position="75"/>
    </location>
</feature>
<protein>
    <submittedName>
        <fullName evidence="7">RNA polymerase sigma factor</fullName>
    </submittedName>
</protein>
<dbReference type="Pfam" id="PF04545">
    <property type="entry name" value="Sigma70_r4"/>
    <property type="match status" value="1"/>
</dbReference>
<dbReference type="AlphaFoldDB" id="A0A0G1Y053"/>
<dbReference type="Gene3D" id="1.10.601.10">
    <property type="entry name" value="RNA Polymerase Primary Sigma Factor"/>
    <property type="match status" value="1"/>
</dbReference>
<dbReference type="PRINTS" id="PR00046">
    <property type="entry name" value="SIGMA70FCT"/>
</dbReference>
<sequence length="445" mass="50427">MATKKPAKTAPKKPAKKPAKKKKSKKTGTQPGGGNTRNSKNAKAKKELKKIPKSEEKPKKLTAAEKKELAKKEKLAPPPKKTMTKERKALEHKLSTLITRGRDRGFITFDEILRTFPEIENNLDFLEEVYDRMAVMGVDVLESGGLLDVPNEEETPHHGASRKFLTTKSSPYDSTQMYLREIGQYPLLSALFERELAQRIQAGDPEAKNLLARANLRLVVSVAKKYVGRSPDLTLLDLIQEGNLGLFRAVDKFDWSKGYKFSTYATWWIRQAITRALADQSRTIRIPVHMVETIAKYKQVVRRLTQDLGREPMAEEVSTEMGIDIERVRIIENIDQDTVSLEKPIGDDEDKSTLGEFIADEKILAPDAESSRRILSDQVGEILGDLSPKERKILEMRHGLLDGVTHTLEEVGKEFGVTRERIRQIEAKAHEKIRQHGNINKLRSY</sequence>
<dbReference type="FunFam" id="1.10.601.10:FF:000001">
    <property type="entry name" value="RNA polymerase sigma factor SigA"/>
    <property type="match status" value="1"/>
</dbReference>
<accession>A0A0G1Y053</accession>
<keyword evidence="4" id="KW-0804">Transcription</keyword>
<dbReference type="InterPro" id="IPR009042">
    <property type="entry name" value="RNA_pol_sigma70_r1_2"/>
</dbReference>
<dbReference type="Gene3D" id="1.10.220.120">
    <property type="entry name" value="Sigma-70 factor, region 1.1"/>
    <property type="match status" value="1"/>
</dbReference>
<dbReference type="InterPro" id="IPR014284">
    <property type="entry name" value="RNA_pol_sigma-70_dom"/>
</dbReference>
<dbReference type="InterPro" id="IPR013324">
    <property type="entry name" value="RNA_pol_sigma_r3/r4-like"/>
</dbReference>
<dbReference type="InterPro" id="IPR007630">
    <property type="entry name" value="RNA_pol_sigma70_r4"/>
</dbReference>
<dbReference type="Pfam" id="PF03979">
    <property type="entry name" value="Sigma70_r1_1"/>
    <property type="match status" value="1"/>
</dbReference>
<organism evidence="7 8">
    <name type="scientific">Candidatus Giovannonibacteria bacterium GW2011_GWA2_53_7</name>
    <dbReference type="NCBI Taxonomy" id="1618650"/>
    <lineage>
        <taxon>Bacteria</taxon>
        <taxon>Candidatus Giovannoniibacteriota</taxon>
    </lineage>
</organism>
<dbReference type="SUPFAM" id="SSF88946">
    <property type="entry name" value="Sigma2 domain of RNA polymerase sigma factors"/>
    <property type="match status" value="1"/>
</dbReference>
<dbReference type="InterPro" id="IPR050239">
    <property type="entry name" value="Sigma-70_RNA_pol_init_factors"/>
</dbReference>
<gene>
    <name evidence="7" type="ORF">UY81_C0024G0004</name>
</gene>
<dbReference type="NCBIfam" id="TIGR02937">
    <property type="entry name" value="sigma70-ECF"/>
    <property type="match status" value="1"/>
</dbReference>
<dbReference type="Pfam" id="PF04539">
    <property type="entry name" value="Sigma70_r3"/>
    <property type="match status" value="1"/>
</dbReference>